<dbReference type="Gene3D" id="3.90.1200.10">
    <property type="match status" value="1"/>
</dbReference>
<evidence type="ECO:0000313" key="2">
    <source>
        <dbReference type="EMBL" id="HJA03558.1"/>
    </source>
</evidence>
<dbReference type="InterPro" id="IPR002575">
    <property type="entry name" value="Aminoglycoside_PTrfase"/>
</dbReference>
<accession>A0A9D2KHT1</accession>
<organism evidence="2 3">
    <name type="scientific">Candidatus Microbacterium stercoravium</name>
    <dbReference type="NCBI Taxonomy" id="2838697"/>
    <lineage>
        <taxon>Bacteria</taxon>
        <taxon>Bacillati</taxon>
        <taxon>Actinomycetota</taxon>
        <taxon>Actinomycetes</taxon>
        <taxon>Micrococcales</taxon>
        <taxon>Microbacteriaceae</taxon>
        <taxon>Microbacterium</taxon>
    </lineage>
</organism>
<name>A0A9D2KHT1_9MICO</name>
<dbReference type="InterPro" id="IPR011009">
    <property type="entry name" value="Kinase-like_dom_sf"/>
</dbReference>
<dbReference type="Pfam" id="PF01636">
    <property type="entry name" value="APH"/>
    <property type="match status" value="1"/>
</dbReference>
<sequence>MMRFDPRLPDRELFADADAMSEALGRRVRIERIRYKPGTSIVAAVRDEEGRPLWVLTHADPAKVRNHERHALRAGARPEQIGAATSAGPAWADRELARGLAEAPAGTDPRRAPLRYNPLRRLVMRAGARVIKISAAEQSVAAAQHLAAHGAAVIAPRRVSARATMSPWWGEGDLAARPSADLARRAGHEFAAIHAAPIGALSLQRHSGAELAEGAARAIGALAPRLEGDALRIAESAGAAAGTGGVVVHGDLSPDQILVGSDEVRIIDLDRAAIGAPEQDLGSFLAAGGDAEFLSGYVEAGGRVDPRALGAWTAIAHLQKAVEPFRSAHADWASAAASAVDHAREAIS</sequence>
<reference evidence="2" key="2">
    <citation type="submission" date="2021-04" db="EMBL/GenBank/DDBJ databases">
        <authorList>
            <person name="Gilroy R."/>
        </authorList>
    </citation>
    <scope>NUCLEOTIDE SEQUENCE</scope>
    <source>
        <strain evidence="2">ChiHjej8B7-3636</strain>
    </source>
</reference>
<gene>
    <name evidence="2" type="ORF">H9800_01675</name>
</gene>
<dbReference type="EMBL" id="DXAM01000025">
    <property type="protein sequence ID" value="HJA03558.1"/>
    <property type="molecule type" value="Genomic_DNA"/>
</dbReference>
<comment type="caution">
    <text evidence="2">The sequence shown here is derived from an EMBL/GenBank/DDBJ whole genome shotgun (WGS) entry which is preliminary data.</text>
</comment>
<evidence type="ECO:0000259" key="1">
    <source>
        <dbReference type="Pfam" id="PF01636"/>
    </source>
</evidence>
<dbReference type="SUPFAM" id="SSF56112">
    <property type="entry name" value="Protein kinase-like (PK-like)"/>
    <property type="match status" value="1"/>
</dbReference>
<evidence type="ECO:0000313" key="3">
    <source>
        <dbReference type="Proteomes" id="UP000824220"/>
    </source>
</evidence>
<protein>
    <submittedName>
        <fullName evidence="2">Aminoglycoside phosphotransferase family protein</fullName>
    </submittedName>
</protein>
<reference evidence="2" key="1">
    <citation type="journal article" date="2021" name="PeerJ">
        <title>Extensive microbial diversity within the chicken gut microbiome revealed by metagenomics and culture.</title>
        <authorList>
            <person name="Gilroy R."/>
            <person name="Ravi A."/>
            <person name="Getino M."/>
            <person name="Pursley I."/>
            <person name="Horton D.L."/>
            <person name="Alikhan N.F."/>
            <person name="Baker D."/>
            <person name="Gharbi K."/>
            <person name="Hall N."/>
            <person name="Watson M."/>
            <person name="Adriaenssens E.M."/>
            <person name="Foster-Nyarko E."/>
            <person name="Jarju S."/>
            <person name="Secka A."/>
            <person name="Antonio M."/>
            <person name="Oren A."/>
            <person name="Chaudhuri R.R."/>
            <person name="La Ragione R."/>
            <person name="Hildebrand F."/>
            <person name="Pallen M.J."/>
        </authorList>
    </citation>
    <scope>NUCLEOTIDE SEQUENCE</scope>
    <source>
        <strain evidence="2">ChiHjej8B7-3636</strain>
    </source>
</reference>
<dbReference type="AlphaFoldDB" id="A0A9D2KHT1"/>
<feature type="domain" description="Aminoglycoside phosphotransferase" evidence="1">
    <location>
        <begin position="104"/>
        <end position="309"/>
    </location>
</feature>
<proteinExistence type="predicted"/>
<dbReference type="Proteomes" id="UP000824220">
    <property type="component" value="Unassembled WGS sequence"/>
</dbReference>